<gene>
    <name evidence="1" type="ORF">ISN44_As10g026200</name>
</gene>
<name>A0A8T2A2U4_ARASU</name>
<dbReference type="EMBL" id="JAEFBJ010000010">
    <property type="protein sequence ID" value="KAG7566009.1"/>
    <property type="molecule type" value="Genomic_DNA"/>
</dbReference>
<comment type="caution">
    <text evidence="1">The sequence shown here is derived from an EMBL/GenBank/DDBJ whole genome shotgun (WGS) entry which is preliminary data.</text>
</comment>
<dbReference type="InterPro" id="IPR006462">
    <property type="entry name" value="MS5"/>
</dbReference>
<evidence type="ECO:0000313" key="2">
    <source>
        <dbReference type="Proteomes" id="UP000694251"/>
    </source>
</evidence>
<proteinExistence type="predicted"/>
<reference evidence="1 2" key="1">
    <citation type="submission" date="2020-12" db="EMBL/GenBank/DDBJ databases">
        <title>Concerted genomic and epigenomic changes stabilize Arabidopsis allopolyploids.</title>
        <authorList>
            <person name="Chen Z."/>
        </authorList>
    </citation>
    <scope>NUCLEOTIDE SEQUENCE [LARGE SCALE GENOMIC DNA]</scope>
    <source>
        <strain evidence="1">As9502</strain>
        <tissue evidence="1">Leaf</tissue>
    </source>
</reference>
<keyword evidence="2" id="KW-1185">Reference proteome</keyword>
<accession>A0A8T2A2U4</accession>
<organism evidence="1 2">
    <name type="scientific">Arabidopsis suecica</name>
    <name type="common">Swedish thale-cress</name>
    <name type="synonym">Cardaminopsis suecica</name>
    <dbReference type="NCBI Taxonomy" id="45249"/>
    <lineage>
        <taxon>Eukaryota</taxon>
        <taxon>Viridiplantae</taxon>
        <taxon>Streptophyta</taxon>
        <taxon>Embryophyta</taxon>
        <taxon>Tracheophyta</taxon>
        <taxon>Spermatophyta</taxon>
        <taxon>Magnoliopsida</taxon>
        <taxon>eudicotyledons</taxon>
        <taxon>Gunneridae</taxon>
        <taxon>Pentapetalae</taxon>
        <taxon>rosids</taxon>
        <taxon>malvids</taxon>
        <taxon>Brassicales</taxon>
        <taxon>Brassicaceae</taxon>
        <taxon>Camelineae</taxon>
        <taxon>Arabidopsis</taxon>
    </lineage>
</organism>
<dbReference type="OrthoDB" id="1109063at2759"/>
<evidence type="ECO:0000313" key="1">
    <source>
        <dbReference type="EMBL" id="KAG7566009.1"/>
    </source>
</evidence>
<dbReference type="Pfam" id="PF04776">
    <property type="entry name" value="protein_MS5"/>
    <property type="match status" value="1"/>
</dbReference>
<dbReference type="AlphaFoldDB" id="A0A8T2A2U4"/>
<sequence>MGSLPEFPQENPFENENRFYLVDESELEDNDWIRLYLELSVARSDWTSKDHDLSHLKIVNVAIETMEPPSESSLTAKNATVYIRYIDCCVARCGQKFDRIAVVRRRFNERTGCFSLDGWNQSSEIIPEKVHQNQSSEKKSTSLSSKLLSRRLIHKSRRIWRRRCAYINHGIGLADRLRKTRSIESAIRKYTQKVE</sequence>
<dbReference type="Proteomes" id="UP000694251">
    <property type="component" value="Chromosome 10"/>
</dbReference>
<dbReference type="NCBIfam" id="TIGR01572">
    <property type="entry name" value="A_thl_para_3677"/>
    <property type="match status" value="1"/>
</dbReference>
<protein>
    <submittedName>
        <fullName evidence="1">Protein MS5</fullName>
    </submittedName>
</protein>